<evidence type="ECO:0000313" key="3">
    <source>
        <dbReference type="Proteomes" id="UP000319576"/>
    </source>
</evidence>
<keyword evidence="3" id="KW-1185">Reference proteome</keyword>
<sequence>MPARRRPGYRPRAGLTPRVPAPRRAVRGGPGTRGEEPAARPHDAGSRLVARPRRPDAGRAGVEAVNPIRRRVGVDAGLVAGRRGRPEHPHRAPVRGVVELVGGPDRHARLHPSRQSPSPGCGRGVAAGRRRSTGRTAGPSPAAATPARALGPDTASRTPAFTSRSCHLRRPSRHYDPASCSLVHQTGSSPLGAAGIAALIPYLGAPERVTATNSAGVRRGQLRGLGQLVRMGGLLLVVRLYPLSSWPRLRTMFHDPRSPHRCDAVRVAGSPAGPPPAPGTGSAGDGPAVRRRVVPAPDRPAPRV</sequence>
<feature type="region of interest" description="Disordered" evidence="1">
    <location>
        <begin position="104"/>
        <end position="169"/>
    </location>
</feature>
<protein>
    <submittedName>
        <fullName evidence="2">Uncharacterized protein</fullName>
    </submittedName>
</protein>
<proteinExistence type="predicted"/>
<dbReference type="EMBL" id="CP036273">
    <property type="protein sequence ID" value="QDU23544.1"/>
    <property type="molecule type" value="Genomic_DNA"/>
</dbReference>
<gene>
    <name evidence="2" type="ORF">ETAA1_55450</name>
</gene>
<feature type="compositionally biased region" description="Basic and acidic residues" evidence="1">
    <location>
        <begin position="33"/>
        <end position="45"/>
    </location>
</feature>
<dbReference type="KEGG" id="uli:ETAA1_55450"/>
<feature type="compositionally biased region" description="Low complexity" evidence="1">
    <location>
        <begin position="134"/>
        <end position="152"/>
    </location>
</feature>
<name>A0A517Y1B5_9BACT</name>
<dbReference type="AlphaFoldDB" id="A0A517Y1B5"/>
<dbReference type="Proteomes" id="UP000319576">
    <property type="component" value="Chromosome"/>
</dbReference>
<feature type="region of interest" description="Disordered" evidence="1">
    <location>
        <begin position="1"/>
        <end position="64"/>
    </location>
</feature>
<reference evidence="2 3" key="1">
    <citation type="submission" date="2019-02" db="EMBL/GenBank/DDBJ databases">
        <title>Deep-cultivation of Planctomycetes and their phenomic and genomic characterization uncovers novel biology.</title>
        <authorList>
            <person name="Wiegand S."/>
            <person name="Jogler M."/>
            <person name="Boedeker C."/>
            <person name="Pinto D."/>
            <person name="Vollmers J."/>
            <person name="Rivas-Marin E."/>
            <person name="Kohn T."/>
            <person name="Peeters S.H."/>
            <person name="Heuer A."/>
            <person name="Rast P."/>
            <person name="Oberbeckmann S."/>
            <person name="Bunk B."/>
            <person name="Jeske O."/>
            <person name="Meyerdierks A."/>
            <person name="Storesund J.E."/>
            <person name="Kallscheuer N."/>
            <person name="Luecker S."/>
            <person name="Lage O.M."/>
            <person name="Pohl T."/>
            <person name="Merkel B.J."/>
            <person name="Hornburger P."/>
            <person name="Mueller R.-W."/>
            <person name="Bruemmer F."/>
            <person name="Labrenz M."/>
            <person name="Spormann A.M."/>
            <person name="Op den Camp H."/>
            <person name="Overmann J."/>
            <person name="Amann R."/>
            <person name="Jetten M.S.M."/>
            <person name="Mascher T."/>
            <person name="Medema M.H."/>
            <person name="Devos D.P."/>
            <person name="Kaster A.-K."/>
            <person name="Ovreas L."/>
            <person name="Rohde M."/>
            <person name="Galperin M.Y."/>
            <person name="Jogler C."/>
        </authorList>
    </citation>
    <scope>NUCLEOTIDE SEQUENCE [LARGE SCALE GENOMIC DNA]</scope>
    <source>
        <strain evidence="2 3">ETA_A1</strain>
    </source>
</reference>
<evidence type="ECO:0000313" key="2">
    <source>
        <dbReference type="EMBL" id="QDU23544.1"/>
    </source>
</evidence>
<feature type="compositionally biased region" description="Polar residues" evidence="1">
    <location>
        <begin position="155"/>
        <end position="165"/>
    </location>
</feature>
<feature type="region of interest" description="Disordered" evidence="1">
    <location>
        <begin position="265"/>
        <end position="304"/>
    </location>
</feature>
<accession>A0A517Y1B5</accession>
<organism evidence="2 3">
    <name type="scientific">Urbifossiella limnaea</name>
    <dbReference type="NCBI Taxonomy" id="2528023"/>
    <lineage>
        <taxon>Bacteria</taxon>
        <taxon>Pseudomonadati</taxon>
        <taxon>Planctomycetota</taxon>
        <taxon>Planctomycetia</taxon>
        <taxon>Gemmatales</taxon>
        <taxon>Gemmataceae</taxon>
        <taxon>Urbifossiella</taxon>
    </lineage>
</organism>
<evidence type="ECO:0000256" key="1">
    <source>
        <dbReference type="SAM" id="MobiDB-lite"/>
    </source>
</evidence>